<dbReference type="EMBL" id="OBML01000005">
    <property type="protein sequence ID" value="SOC06436.1"/>
    <property type="molecule type" value="Genomic_DNA"/>
</dbReference>
<gene>
    <name evidence="2" type="ORF">SAMN05421512_10593</name>
</gene>
<dbReference type="InterPro" id="IPR050508">
    <property type="entry name" value="Methyltransf_Superfamily"/>
</dbReference>
<keyword evidence="2" id="KW-0489">Methyltransferase</keyword>
<organism evidence="2 3">
    <name type="scientific">Stappia indica</name>
    <dbReference type="NCBI Taxonomy" id="538381"/>
    <lineage>
        <taxon>Bacteria</taxon>
        <taxon>Pseudomonadati</taxon>
        <taxon>Pseudomonadota</taxon>
        <taxon>Alphaproteobacteria</taxon>
        <taxon>Hyphomicrobiales</taxon>
        <taxon>Stappiaceae</taxon>
        <taxon>Stappia</taxon>
    </lineage>
</organism>
<dbReference type="Proteomes" id="UP000219331">
    <property type="component" value="Unassembled WGS sequence"/>
</dbReference>
<dbReference type="GO" id="GO:0032259">
    <property type="term" value="P:methylation"/>
    <property type="evidence" value="ECO:0007669"/>
    <property type="project" value="UniProtKB-KW"/>
</dbReference>
<dbReference type="CDD" id="cd02440">
    <property type="entry name" value="AdoMet_MTases"/>
    <property type="match status" value="1"/>
</dbReference>
<dbReference type="Pfam" id="PF08241">
    <property type="entry name" value="Methyltransf_11"/>
    <property type="match status" value="1"/>
</dbReference>
<dbReference type="PANTHER" id="PTHR42912">
    <property type="entry name" value="METHYLTRANSFERASE"/>
    <property type="match status" value="1"/>
</dbReference>
<name>A0A285SEZ5_9HYPH</name>
<dbReference type="AlphaFoldDB" id="A0A285SEZ5"/>
<feature type="domain" description="Methyltransferase type 11" evidence="1">
    <location>
        <begin position="48"/>
        <end position="147"/>
    </location>
</feature>
<keyword evidence="2" id="KW-0808">Transferase</keyword>
<dbReference type="InterPro" id="IPR029063">
    <property type="entry name" value="SAM-dependent_MTases_sf"/>
</dbReference>
<sequence length="268" mass="28631">MPETPVADQYRTSGNLRARGGLHARYANRNWFDWVGAQLELTPDSDVLDIGCGAGWFWLSAGNSCPSGLRLTLTDNSAGMVSEAIANLERDGRIPSLAGKTCDAADLPFADASFDAAIAMHMLYHVEDAGRALDEMARVLRPGGLAAVTTNGEDNLGALFDLGSRAFGGAPRDPAARIFGPGRALELFGERFDDVALHRFQDVYVIADADDIVQYLTSYPPGNRAGEAEITALRRLVAARLDEAGGVLNVAREAALVCGRARDARPAR</sequence>
<evidence type="ECO:0000313" key="3">
    <source>
        <dbReference type="Proteomes" id="UP000219331"/>
    </source>
</evidence>
<dbReference type="RefSeq" id="WP_176522053.1">
    <property type="nucleotide sequence ID" value="NZ_OBML01000005.1"/>
</dbReference>
<evidence type="ECO:0000313" key="2">
    <source>
        <dbReference type="EMBL" id="SOC06436.1"/>
    </source>
</evidence>
<dbReference type="GO" id="GO:0008757">
    <property type="term" value="F:S-adenosylmethionine-dependent methyltransferase activity"/>
    <property type="evidence" value="ECO:0007669"/>
    <property type="project" value="InterPro"/>
</dbReference>
<keyword evidence="3" id="KW-1185">Reference proteome</keyword>
<evidence type="ECO:0000259" key="1">
    <source>
        <dbReference type="Pfam" id="PF08241"/>
    </source>
</evidence>
<protein>
    <submittedName>
        <fullName evidence="2">Methyltransferase domain-containing protein</fullName>
    </submittedName>
</protein>
<dbReference type="SUPFAM" id="SSF53335">
    <property type="entry name" value="S-adenosyl-L-methionine-dependent methyltransferases"/>
    <property type="match status" value="1"/>
</dbReference>
<dbReference type="Gene3D" id="3.40.50.150">
    <property type="entry name" value="Vaccinia Virus protein VP39"/>
    <property type="match status" value="1"/>
</dbReference>
<proteinExistence type="predicted"/>
<reference evidence="2 3" key="1">
    <citation type="submission" date="2017-08" db="EMBL/GenBank/DDBJ databases">
        <authorList>
            <person name="de Groot N.N."/>
        </authorList>
    </citation>
    <scope>NUCLEOTIDE SEQUENCE [LARGE SCALE GENOMIC DNA]</scope>
    <source>
        <strain evidence="2 3">USBA 352</strain>
    </source>
</reference>
<accession>A0A285SEZ5</accession>
<dbReference type="InterPro" id="IPR013216">
    <property type="entry name" value="Methyltransf_11"/>
</dbReference>